<gene>
    <name evidence="3" type="ORF">SORBI_3001G487900</name>
</gene>
<dbReference type="GO" id="GO:0035556">
    <property type="term" value="P:intracellular signal transduction"/>
    <property type="evidence" value="ECO:0000318"/>
    <property type="project" value="GO_Central"/>
</dbReference>
<evidence type="ECO:0000256" key="1">
    <source>
        <dbReference type="ARBA" id="ARBA00011012"/>
    </source>
</evidence>
<dbReference type="InParanoid" id="A0A1B6QQ81"/>
<keyword evidence="4" id="KW-1185">Reference proteome</keyword>
<dbReference type="EMBL" id="CM000760">
    <property type="protein sequence ID" value="KXG40077.1"/>
    <property type="molecule type" value="Genomic_DNA"/>
</dbReference>
<organism evidence="3 4">
    <name type="scientific">Sorghum bicolor</name>
    <name type="common">Sorghum</name>
    <name type="synonym">Sorghum vulgare</name>
    <dbReference type="NCBI Taxonomy" id="4558"/>
    <lineage>
        <taxon>Eukaryota</taxon>
        <taxon>Viridiplantae</taxon>
        <taxon>Streptophyta</taxon>
        <taxon>Embryophyta</taxon>
        <taxon>Tracheophyta</taxon>
        <taxon>Spermatophyta</taxon>
        <taxon>Magnoliopsida</taxon>
        <taxon>Liliopsida</taxon>
        <taxon>Poales</taxon>
        <taxon>Poaceae</taxon>
        <taxon>PACMAD clade</taxon>
        <taxon>Panicoideae</taxon>
        <taxon>Andropogonodae</taxon>
        <taxon>Andropogoneae</taxon>
        <taxon>Sorghinae</taxon>
        <taxon>Sorghum</taxon>
    </lineage>
</organism>
<evidence type="ECO:0008006" key="5">
    <source>
        <dbReference type="Google" id="ProtNLM"/>
    </source>
</evidence>
<dbReference type="InterPro" id="IPR016024">
    <property type="entry name" value="ARM-type_fold"/>
</dbReference>
<dbReference type="PANTHER" id="PTHR10182">
    <property type="entry name" value="CALCIUM-BINDING PROTEIN 39-RELATED"/>
    <property type="match status" value="1"/>
</dbReference>
<feature type="region of interest" description="Disordered" evidence="2">
    <location>
        <begin position="32"/>
        <end position="56"/>
    </location>
</feature>
<name>A0A1B6QQ81_SORBI</name>
<dbReference type="InterPro" id="IPR011989">
    <property type="entry name" value="ARM-like"/>
</dbReference>
<feature type="compositionally biased region" description="Basic residues" evidence="2">
    <location>
        <begin position="32"/>
        <end position="42"/>
    </location>
</feature>
<proteinExistence type="inferred from homology"/>
<dbReference type="Proteomes" id="UP000000768">
    <property type="component" value="Chromosome 1"/>
</dbReference>
<reference evidence="4" key="2">
    <citation type="journal article" date="2018" name="Plant J.">
        <title>The Sorghum bicolor reference genome: improved assembly, gene annotations, a transcriptome atlas, and signatures of genome organization.</title>
        <authorList>
            <person name="McCormick R.F."/>
            <person name="Truong S.K."/>
            <person name="Sreedasyam A."/>
            <person name="Jenkins J."/>
            <person name="Shu S."/>
            <person name="Sims D."/>
            <person name="Kennedy M."/>
            <person name="Amirebrahimi M."/>
            <person name="Weers B.D."/>
            <person name="McKinley B."/>
            <person name="Mattison A."/>
            <person name="Morishige D.T."/>
            <person name="Grimwood J."/>
            <person name="Schmutz J."/>
            <person name="Mullet J.E."/>
        </authorList>
    </citation>
    <scope>NUCLEOTIDE SEQUENCE [LARGE SCALE GENOMIC DNA]</scope>
    <source>
        <strain evidence="4">cv. BTx623</strain>
    </source>
</reference>
<dbReference type="eggNOG" id="KOG1566">
    <property type="taxonomic scope" value="Eukaryota"/>
</dbReference>
<dbReference type="Gramene" id="KXG40077">
    <property type="protein sequence ID" value="KXG40077"/>
    <property type="gene ID" value="SORBI_3001G487900"/>
</dbReference>
<accession>A0A1B6QQ81</accession>
<protein>
    <recommendedName>
        <fullName evidence="5">MO25-like protein</fullName>
    </recommendedName>
</protein>
<dbReference type="SUPFAM" id="SSF48371">
    <property type="entry name" value="ARM repeat"/>
    <property type="match status" value="1"/>
</dbReference>
<evidence type="ECO:0000256" key="2">
    <source>
        <dbReference type="SAM" id="MobiDB-lite"/>
    </source>
</evidence>
<sequence>MSACTYCDHAVVEKTLAKKPATVLRIKSWTTHVRRQRRRSRRRAESLARGRPARRARSSIGQTSGCWSIEMTGCLWPCVGAAVAEDGAGHRGLFRSKPRTPAEVVQHVRYLVTYVLNNKDGCAGGRRDAKLEHRMLELSKGIKEMKGILYGNGEDDPCEEACKQLTKEFFKKNTDTFRQFIVCLQYVNLDTQKDVTQVIANLQRQKVDSRLVASDYLEANLDLLEILMSGYENLDIAIHYSTLLRDCIRHQVAARYVLECPHLRTFFDHIQFPDFNIQSDVFKTFKELMTRHKSTVAEFFSKNYDWFFAEFNSKLILSASNYFIRRQAVQLLRDILLERSNSAVMMRYVSSKEHLMIHMNLLRDDSIAIQVEAFHVFKLFVANKEQPPEITSILRTNRSKLLRFLKDFTTVEKDDKKFEADKATVISKILALAGAEN</sequence>
<dbReference type="AlphaFoldDB" id="A0A1B6QQ81"/>
<dbReference type="InterPro" id="IPR013878">
    <property type="entry name" value="Mo25"/>
</dbReference>
<reference evidence="3 4" key="1">
    <citation type="journal article" date="2009" name="Nature">
        <title>The Sorghum bicolor genome and the diversification of grasses.</title>
        <authorList>
            <person name="Paterson A.H."/>
            <person name="Bowers J.E."/>
            <person name="Bruggmann R."/>
            <person name="Dubchak I."/>
            <person name="Grimwood J."/>
            <person name="Gundlach H."/>
            <person name="Haberer G."/>
            <person name="Hellsten U."/>
            <person name="Mitros T."/>
            <person name="Poliakov A."/>
            <person name="Schmutz J."/>
            <person name="Spannagl M."/>
            <person name="Tang H."/>
            <person name="Wang X."/>
            <person name="Wicker T."/>
            <person name="Bharti A.K."/>
            <person name="Chapman J."/>
            <person name="Feltus F.A."/>
            <person name="Gowik U."/>
            <person name="Grigoriev I.V."/>
            <person name="Lyons E."/>
            <person name="Maher C.A."/>
            <person name="Martis M."/>
            <person name="Narechania A."/>
            <person name="Otillar R.P."/>
            <person name="Penning B.W."/>
            <person name="Salamov A.A."/>
            <person name="Wang Y."/>
            <person name="Zhang L."/>
            <person name="Carpita N.C."/>
            <person name="Freeling M."/>
            <person name="Gingle A.R."/>
            <person name="Hash C.T."/>
            <person name="Keller B."/>
            <person name="Klein P."/>
            <person name="Kresovich S."/>
            <person name="McCann M.C."/>
            <person name="Ming R."/>
            <person name="Peterson D.G."/>
            <person name="Mehboob-ur-Rahman"/>
            <person name="Ware D."/>
            <person name="Westhoff P."/>
            <person name="Mayer K.F."/>
            <person name="Messing J."/>
            <person name="Rokhsar D.S."/>
        </authorList>
    </citation>
    <scope>NUCLEOTIDE SEQUENCE [LARGE SCALE GENOMIC DNA]</scope>
    <source>
        <strain evidence="4">cv. BTx623</strain>
    </source>
</reference>
<dbReference type="PANTHER" id="PTHR10182:SF25">
    <property type="entry name" value="MO25-LIKE PROTEIN"/>
    <property type="match status" value="1"/>
</dbReference>
<evidence type="ECO:0000313" key="4">
    <source>
        <dbReference type="Proteomes" id="UP000000768"/>
    </source>
</evidence>
<dbReference type="STRING" id="4558.A0A1B6QQ81"/>
<dbReference type="ExpressionAtlas" id="A0A1B6QQ81">
    <property type="expression patterns" value="baseline and differential"/>
</dbReference>
<dbReference type="Gene3D" id="1.25.10.10">
    <property type="entry name" value="Leucine-rich Repeat Variant"/>
    <property type="match status" value="1"/>
</dbReference>
<dbReference type="Pfam" id="PF08569">
    <property type="entry name" value="Mo25"/>
    <property type="match status" value="1"/>
</dbReference>
<evidence type="ECO:0000313" key="3">
    <source>
        <dbReference type="EMBL" id="KXG40077.1"/>
    </source>
</evidence>
<dbReference type="FunCoup" id="A0A1B6QQ81">
    <property type="interactions" value="1647"/>
</dbReference>
<comment type="similarity">
    <text evidence="1">Belongs to the Mo25 family.</text>
</comment>
<dbReference type="GO" id="GO:0043539">
    <property type="term" value="F:protein serine/threonine kinase activator activity"/>
    <property type="evidence" value="ECO:0000318"/>
    <property type="project" value="GO_Central"/>
</dbReference>